<dbReference type="InterPro" id="IPR043502">
    <property type="entry name" value="DNA/RNA_pol_sf"/>
</dbReference>
<feature type="domain" description="Tf2-1-like SH3-like" evidence="4">
    <location>
        <begin position="701"/>
        <end position="765"/>
    </location>
</feature>
<dbReference type="PANTHER" id="PTHR15503:SF40">
    <property type="match status" value="1"/>
</dbReference>
<dbReference type="InterPro" id="IPR021109">
    <property type="entry name" value="Peptidase_aspartic_dom_sf"/>
</dbReference>
<evidence type="ECO:0000256" key="2">
    <source>
        <dbReference type="SAM" id="MobiDB-lite"/>
    </source>
</evidence>
<dbReference type="PANTHER" id="PTHR15503">
    <property type="entry name" value="LDOC1 RELATED"/>
    <property type="match status" value="1"/>
</dbReference>
<dbReference type="CDD" id="cd00303">
    <property type="entry name" value="retropepsin_like"/>
    <property type="match status" value="1"/>
</dbReference>
<evidence type="ECO:0000259" key="3">
    <source>
        <dbReference type="Pfam" id="PF03732"/>
    </source>
</evidence>
<organism evidence="5 6">
    <name type="scientific">Lolium multiflorum</name>
    <name type="common">Italian ryegrass</name>
    <name type="synonym">Lolium perenne subsp. multiflorum</name>
    <dbReference type="NCBI Taxonomy" id="4521"/>
    <lineage>
        <taxon>Eukaryota</taxon>
        <taxon>Viridiplantae</taxon>
        <taxon>Streptophyta</taxon>
        <taxon>Embryophyta</taxon>
        <taxon>Tracheophyta</taxon>
        <taxon>Spermatophyta</taxon>
        <taxon>Magnoliopsida</taxon>
        <taxon>Liliopsida</taxon>
        <taxon>Poales</taxon>
        <taxon>Poaceae</taxon>
        <taxon>BOP clade</taxon>
        <taxon>Pooideae</taxon>
        <taxon>Poodae</taxon>
        <taxon>Poeae</taxon>
        <taxon>Poeae Chloroplast Group 2 (Poeae type)</taxon>
        <taxon>Loliodinae</taxon>
        <taxon>Loliinae</taxon>
        <taxon>Lolium</taxon>
    </lineage>
</organism>
<evidence type="ECO:0000313" key="5">
    <source>
        <dbReference type="EMBL" id="KAK1680928.1"/>
    </source>
</evidence>
<keyword evidence="1" id="KW-0175">Coiled coil</keyword>
<dbReference type="EMBL" id="JAUUTY010000002">
    <property type="protein sequence ID" value="KAK1680928.1"/>
    <property type="molecule type" value="Genomic_DNA"/>
</dbReference>
<feature type="compositionally biased region" description="Basic and acidic residues" evidence="2">
    <location>
        <begin position="193"/>
        <end position="206"/>
    </location>
</feature>
<proteinExistence type="predicted"/>
<dbReference type="Gene3D" id="2.40.70.10">
    <property type="entry name" value="Acid Proteases"/>
    <property type="match status" value="1"/>
</dbReference>
<dbReference type="Gene3D" id="3.10.10.10">
    <property type="entry name" value="HIV Type 1 Reverse Transcriptase, subunit A, domain 1"/>
    <property type="match status" value="1"/>
</dbReference>
<comment type="caution">
    <text evidence="5">The sequence shown here is derived from an EMBL/GenBank/DDBJ whole genome shotgun (WGS) entry which is preliminary data.</text>
</comment>
<dbReference type="InterPro" id="IPR016197">
    <property type="entry name" value="Chromo-like_dom_sf"/>
</dbReference>
<dbReference type="Proteomes" id="UP001231189">
    <property type="component" value="Unassembled WGS sequence"/>
</dbReference>
<evidence type="ECO:0000259" key="4">
    <source>
        <dbReference type="Pfam" id="PF24626"/>
    </source>
</evidence>
<reference evidence="5" key="1">
    <citation type="submission" date="2023-07" db="EMBL/GenBank/DDBJ databases">
        <title>A chromosome-level genome assembly of Lolium multiflorum.</title>
        <authorList>
            <person name="Chen Y."/>
            <person name="Copetti D."/>
            <person name="Kolliker R."/>
            <person name="Studer B."/>
        </authorList>
    </citation>
    <scope>NUCLEOTIDE SEQUENCE</scope>
    <source>
        <strain evidence="5">02402/16</strain>
        <tissue evidence="5">Leaf</tissue>
    </source>
</reference>
<dbReference type="AlphaFoldDB" id="A0AAD8WWP8"/>
<dbReference type="Pfam" id="PF08284">
    <property type="entry name" value="RVP_2"/>
    <property type="match status" value="1"/>
</dbReference>
<dbReference type="Pfam" id="PF24626">
    <property type="entry name" value="SH3_Tf2-1"/>
    <property type="match status" value="1"/>
</dbReference>
<feature type="region of interest" description="Disordered" evidence="2">
    <location>
        <begin position="184"/>
        <end position="206"/>
    </location>
</feature>
<evidence type="ECO:0000256" key="1">
    <source>
        <dbReference type="SAM" id="Coils"/>
    </source>
</evidence>
<dbReference type="Pfam" id="PF03732">
    <property type="entry name" value="Retrotrans_gag"/>
    <property type="match status" value="1"/>
</dbReference>
<name>A0AAD8WWP8_LOLMU</name>
<evidence type="ECO:0008006" key="7">
    <source>
        <dbReference type="Google" id="ProtNLM"/>
    </source>
</evidence>
<dbReference type="InterPro" id="IPR032567">
    <property type="entry name" value="RTL1-rel"/>
</dbReference>
<dbReference type="CDD" id="cd01647">
    <property type="entry name" value="RT_LTR"/>
    <property type="match status" value="1"/>
</dbReference>
<dbReference type="SUPFAM" id="SSF54160">
    <property type="entry name" value="Chromo domain-like"/>
    <property type="match status" value="1"/>
</dbReference>
<dbReference type="InterPro" id="IPR005162">
    <property type="entry name" value="Retrotrans_gag_dom"/>
</dbReference>
<accession>A0AAD8WWP8</accession>
<dbReference type="InterPro" id="IPR056924">
    <property type="entry name" value="SH3_Tf2-1"/>
</dbReference>
<keyword evidence="6" id="KW-1185">Reference proteome</keyword>
<dbReference type="SUPFAM" id="SSF50630">
    <property type="entry name" value="Acid proteases"/>
    <property type="match status" value="1"/>
</dbReference>
<dbReference type="SUPFAM" id="SSF56672">
    <property type="entry name" value="DNA/RNA polymerases"/>
    <property type="match status" value="1"/>
</dbReference>
<protein>
    <recommendedName>
        <fullName evidence="7">Retrotransposon gag domain-containing protein</fullName>
    </recommendedName>
</protein>
<dbReference type="Gene3D" id="3.30.70.270">
    <property type="match status" value="2"/>
</dbReference>
<evidence type="ECO:0000313" key="6">
    <source>
        <dbReference type="Proteomes" id="UP001231189"/>
    </source>
</evidence>
<sequence>MDFPRFDGTHPEEWLRMTDKYFAMVYVPEDAKFDYAQMYITGKADTWLRNSGVLDEGLTWKQFTKVVVQRFTESSSYEAVEEFNSIKQGLSSVHDYTDRFEDKRSNYKKQNPDAKEAYYIKCYINGLRAEIKHFMKPLKPATLYEAVEYARDMEMASQATAQSHNRRLNAVNTNRNSYTSQFASKPVTTTEDAVTKKEPDKPKPKFEAKYNEPGTCKYCGQKWFFGHRCQQYKRLNMMATEEDQTQEEETFHDTEQTVDTMEPPESSPTVQNHMMQISLQAAKGSSSTNTFTLRINIGGKRALALVDTGSTHTFMDLKFSTKIHCHTISNTLEKVLVAGGGELHTGSHTTDMEYIVQGHKFRNAFKIIPLKGYDIILGGDWMLTHSPVTFDYEKRHVKIKREGKEKLWLQDESSRKGIQLMSIEKLQRELSQGAQGYFLHPLSAEEASVVAADPDIAALLNEFNDIFDEPTELPPERDCDHSIPLKEGSVPPRICPYRVPHKQKTEMEQQIKKLLETSVIQPSKSPYASPAILVRKKDGSWRLCIDFRKLNQQTIKDKFPIPVIEDLLDELSGAKFFTKLDLSKSKPEHIQHLRIILQVLRQNKLFAKKSKCVFATTQVEYLGHVISEKGVATDPQKALYGFAPPMVNEIAIPGPVDTEAKDFLAEKQQMLIKLKANLAQAQARMKKYADRKRTERQLTVGDMVYIKMAPYRMAAFGIRQSIKLSSKYYGPFRVLEKIGNLAYKLQLPAGVKIHPVFHVSQLKKHLGSHAIPQSGLPLIGDDGQIKTEPIQVLETRSLPRANVLVTQWLIEWANLAPEDSSWEDANFIKTVFPDFYKATIRSWFPQNNT</sequence>
<feature type="region of interest" description="Disordered" evidence="2">
    <location>
        <begin position="243"/>
        <end position="269"/>
    </location>
</feature>
<gene>
    <name evidence="5" type="ORF">QYE76_041776</name>
</gene>
<dbReference type="InterPro" id="IPR043128">
    <property type="entry name" value="Rev_trsase/Diguanyl_cyclase"/>
</dbReference>
<feature type="coiled-coil region" evidence="1">
    <location>
        <begin position="664"/>
        <end position="698"/>
    </location>
</feature>
<feature type="domain" description="Retrotransposon gag" evidence="3">
    <location>
        <begin position="35"/>
        <end position="128"/>
    </location>
</feature>